<name>A0A1I7V0U1_9PELO</name>
<keyword evidence="1" id="KW-1185">Reference proteome</keyword>
<reference evidence="2" key="1">
    <citation type="submission" date="2016-11" db="UniProtKB">
        <authorList>
            <consortium name="WormBaseParasite"/>
        </authorList>
    </citation>
    <scope>IDENTIFICATION</scope>
</reference>
<dbReference type="AlphaFoldDB" id="A0A1I7V0U1"/>
<sequence>MATVSQFNFASIPTTVSGINCDTVDYVQRFSPIVLMWVIQIRFWLVTQEKAELIYIKQRREDGSLDLFLVFYDETGQQVMDVALRCVNKTIRDVEFCGNEAKFD</sequence>
<organism evidence="1 2">
    <name type="scientific">Caenorhabditis tropicalis</name>
    <dbReference type="NCBI Taxonomy" id="1561998"/>
    <lineage>
        <taxon>Eukaryota</taxon>
        <taxon>Metazoa</taxon>
        <taxon>Ecdysozoa</taxon>
        <taxon>Nematoda</taxon>
        <taxon>Chromadorea</taxon>
        <taxon>Rhabditida</taxon>
        <taxon>Rhabditina</taxon>
        <taxon>Rhabditomorpha</taxon>
        <taxon>Rhabditoidea</taxon>
        <taxon>Rhabditidae</taxon>
        <taxon>Peloderinae</taxon>
        <taxon>Caenorhabditis</taxon>
    </lineage>
</organism>
<evidence type="ECO:0000313" key="2">
    <source>
        <dbReference type="WBParaSite" id="Csp11.Scaffold630.g21274.t1"/>
    </source>
</evidence>
<evidence type="ECO:0000313" key="1">
    <source>
        <dbReference type="Proteomes" id="UP000095282"/>
    </source>
</evidence>
<accession>A0A1I7V0U1</accession>
<proteinExistence type="predicted"/>
<dbReference type="Proteomes" id="UP000095282">
    <property type="component" value="Unplaced"/>
</dbReference>
<protein>
    <submittedName>
        <fullName evidence="2">DUF3388 domain-containing protein</fullName>
    </submittedName>
</protein>
<dbReference type="WBParaSite" id="Csp11.Scaffold630.g21274.t1">
    <property type="protein sequence ID" value="Csp11.Scaffold630.g21274.t1"/>
    <property type="gene ID" value="Csp11.Scaffold630.g21274"/>
</dbReference>